<proteinExistence type="predicted"/>
<evidence type="ECO:0000313" key="4">
    <source>
        <dbReference type="Proteomes" id="UP000286681"/>
    </source>
</evidence>
<dbReference type="GeneID" id="44133141"/>
<evidence type="ECO:0000313" key="1">
    <source>
        <dbReference type="EMBL" id="APR52925.1"/>
    </source>
</evidence>
<evidence type="ECO:0008006" key="5">
    <source>
        <dbReference type="Google" id="ProtNLM"/>
    </source>
</evidence>
<accession>A0A1L6JAH0</accession>
<name>A0A1L6JAH0_9SPHN</name>
<dbReference type="RefSeq" id="WP_075151637.1">
    <property type="nucleotide sequence ID" value="NZ_CP018820.1"/>
</dbReference>
<dbReference type="OrthoDB" id="8584394at2"/>
<evidence type="ECO:0000313" key="2">
    <source>
        <dbReference type="EMBL" id="RSV04183.1"/>
    </source>
</evidence>
<keyword evidence="3" id="KW-1185">Reference proteome</keyword>
<reference evidence="3" key="2">
    <citation type="submission" date="2016-12" db="EMBL/GenBank/DDBJ databases">
        <title>Whole genome sequencing of Sphingomonas sp. ABOJV.</title>
        <authorList>
            <person name="Conlan S."/>
            <person name="Thomas P.J."/>
            <person name="Mullikin J."/>
            <person name="Palmore T.N."/>
            <person name="Frank K.M."/>
            <person name="Segre J.A."/>
        </authorList>
    </citation>
    <scope>NUCLEOTIDE SEQUENCE [LARGE SCALE GENOMIC DNA]</scope>
    <source>
        <strain evidence="3">ABOJV</strain>
    </source>
</reference>
<dbReference type="EMBL" id="QQWO01000006">
    <property type="protein sequence ID" value="RSV04183.1"/>
    <property type="molecule type" value="Genomic_DNA"/>
</dbReference>
<dbReference type="InterPro" id="IPR011042">
    <property type="entry name" value="6-blade_b-propeller_TolB-like"/>
</dbReference>
<reference evidence="2 4" key="3">
    <citation type="submission" date="2018-07" db="EMBL/GenBank/DDBJ databases">
        <title>Genomic and Epidemiologic Investigation of an Indolent Hospital Outbreak.</title>
        <authorList>
            <person name="Johnson R.C."/>
            <person name="Deming C."/>
            <person name="Conlan S."/>
            <person name="Zellmer C.J."/>
            <person name="Michelin A.V."/>
            <person name="Lee-Lin S."/>
            <person name="Thomas P.J."/>
            <person name="Park M."/>
            <person name="Weingarten R.A."/>
            <person name="Less J."/>
            <person name="Dekker J.P."/>
            <person name="Frank K.M."/>
            <person name="Musser K.A."/>
            <person name="Mcquiston J.R."/>
            <person name="Henderson D.K."/>
            <person name="Lau A.F."/>
            <person name="Palmore T.N."/>
            <person name="Segre J.A."/>
        </authorList>
    </citation>
    <scope>NUCLEOTIDE SEQUENCE [LARGE SCALE GENOMIC DNA]</scope>
    <source>
        <strain evidence="2 4">SK-NIH.Env10_0317</strain>
    </source>
</reference>
<dbReference type="Gene3D" id="2.120.10.30">
    <property type="entry name" value="TolB, C-terminal domain"/>
    <property type="match status" value="1"/>
</dbReference>
<dbReference type="Proteomes" id="UP000185161">
    <property type="component" value="Chromosome"/>
</dbReference>
<dbReference type="Proteomes" id="UP000286681">
    <property type="component" value="Unassembled WGS sequence"/>
</dbReference>
<dbReference type="STRING" id="93064.BRX40_11255"/>
<evidence type="ECO:0000313" key="3">
    <source>
        <dbReference type="Proteomes" id="UP000185161"/>
    </source>
</evidence>
<reference evidence="1" key="1">
    <citation type="submission" date="2016-12" db="EMBL/GenBank/DDBJ databases">
        <title>Whole genome sequencing of Sphingomonas koreensis.</title>
        <authorList>
            <person name="Conlan S."/>
            <person name="Thomas P.J."/>
            <person name="Mullikin J."/>
            <person name="Palmore T.N."/>
            <person name="Frank K.M."/>
            <person name="Segre J.A."/>
        </authorList>
    </citation>
    <scope>NUCLEOTIDE SEQUENCE</scope>
    <source>
        <strain evidence="1">ABOJV</strain>
    </source>
</reference>
<organism evidence="1 3">
    <name type="scientific">Sphingomonas koreensis</name>
    <dbReference type="NCBI Taxonomy" id="93064"/>
    <lineage>
        <taxon>Bacteria</taxon>
        <taxon>Pseudomonadati</taxon>
        <taxon>Pseudomonadota</taxon>
        <taxon>Alphaproteobacteria</taxon>
        <taxon>Sphingomonadales</taxon>
        <taxon>Sphingomonadaceae</taxon>
        <taxon>Sphingomonas</taxon>
    </lineage>
</organism>
<protein>
    <recommendedName>
        <fullName evidence="5">SMP-30/Gluconolactonase/LRE-like region domain-containing protein</fullName>
    </recommendedName>
</protein>
<dbReference type="AlphaFoldDB" id="A0A1L6JAH0"/>
<gene>
    <name evidence="1" type="ORF">BRX40_11255</name>
    <name evidence="2" type="ORF">CA257_08950</name>
</gene>
<dbReference type="KEGG" id="skr:BRX40_11255"/>
<sequence>MIRAGALLLAFGAAADAPRAIASVPAHHAVVEGIATDGSTIWLSSVVDRTILTHRGGKVGRFAMPAGTLHPMGLAWDATRNWLWIATDCPRLTAIARCDSGALVAVDRNGRLRMKLSPGAGFHPDDVSVGGGDVFVSDSQNSAVYRLRRGAKTLDPLIAPGTGRSAQGSALMSNGKYLVVADYGRGISVVDLASKVRLPLPMADGKPLRGIDGLVRVGEDYYGVHNGSTPGSLIRFRIDGIKIDVTVVHRGAPLADPTQLVVDGKRLLVVADAGWPAASKPEAPPRGAGTVVAFDLP</sequence>
<dbReference type="EMBL" id="CP018820">
    <property type="protein sequence ID" value="APR52925.1"/>
    <property type="molecule type" value="Genomic_DNA"/>
</dbReference>
<dbReference type="SUPFAM" id="SSF63829">
    <property type="entry name" value="Calcium-dependent phosphotriesterase"/>
    <property type="match status" value="1"/>
</dbReference>